<dbReference type="Pfam" id="PF13287">
    <property type="entry name" value="Fn3_assoc"/>
    <property type="match status" value="1"/>
</dbReference>
<dbReference type="PROSITE" id="PS51450">
    <property type="entry name" value="LRR"/>
    <property type="match status" value="1"/>
</dbReference>
<dbReference type="SMART" id="SM00028">
    <property type="entry name" value="TPR"/>
    <property type="match status" value="2"/>
</dbReference>
<dbReference type="AlphaFoldDB" id="A0A8J7KRV8"/>
<accession>A0A8J7KRV8</accession>
<dbReference type="InterPro" id="IPR001611">
    <property type="entry name" value="Leu-rich_rpt"/>
</dbReference>
<protein>
    <submittedName>
        <fullName evidence="11">Chitobiase/beta-hexosaminidase C-terminal domain-containing protein</fullName>
    </submittedName>
</protein>
<dbReference type="Gene3D" id="3.80.10.10">
    <property type="entry name" value="Ribonuclease Inhibitor"/>
    <property type="match status" value="1"/>
</dbReference>
<dbReference type="EMBL" id="JAEAGR010000002">
    <property type="protein sequence ID" value="MBH1939681.1"/>
    <property type="molecule type" value="Genomic_DNA"/>
</dbReference>
<proteinExistence type="inferred from homology"/>
<keyword evidence="5" id="KW-0677">Repeat</keyword>
<dbReference type="SUPFAM" id="SSF52058">
    <property type="entry name" value="L domain-like"/>
    <property type="match status" value="1"/>
</dbReference>
<keyword evidence="7" id="KW-0156">Chromatin regulator</keyword>
<reference evidence="11" key="1">
    <citation type="submission" date="2020-12" db="EMBL/GenBank/DDBJ databases">
        <title>M. sibirica DSM 26468T genome.</title>
        <authorList>
            <person name="Thieme N."/>
            <person name="Rettenmaier R."/>
            <person name="Zverlov V."/>
            <person name="Liebl W."/>
        </authorList>
    </citation>
    <scope>NUCLEOTIDE SEQUENCE</scope>
    <source>
        <strain evidence="11">DSM 26468</strain>
    </source>
</reference>
<dbReference type="RefSeq" id="WP_197659915.1">
    <property type="nucleotide sequence ID" value="NZ_JAEAGR010000002.1"/>
</dbReference>
<comment type="caution">
    <text evidence="11">The sequence shown here is derived from an EMBL/GenBank/DDBJ whole genome shotgun (WGS) entry which is preliminary data.</text>
</comment>
<dbReference type="InterPro" id="IPR011990">
    <property type="entry name" value="TPR-like_helical_dom_sf"/>
</dbReference>
<dbReference type="InterPro" id="IPR019734">
    <property type="entry name" value="TPR_rpt"/>
</dbReference>
<evidence type="ECO:0000256" key="10">
    <source>
        <dbReference type="SAM" id="Phobius"/>
    </source>
</evidence>
<dbReference type="SUPFAM" id="SSF48452">
    <property type="entry name" value="TPR-like"/>
    <property type="match status" value="1"/>
</dbReference>
<keyword evidence="8" id="KW-0234">DNA repair</keyword>
<dbReference type="Proteomes" id="UP000623269">
    <property type="component" value="Unassembled WGS sequence"/>
</dbReference>
<evidence type="ECO:0000256" key="5">
    <source>
        <dbReference type="ARBA" id="ARBA00022737"/>
    </source>
</evidence>
<dbReference type="InterPro" id="IPR026876">
    <property type="entry name" value="Fn3_assoc_repeat"/>
</dbReference>
<keyword evidence="10" id="KW-0472">Membrane</keyword>
<keyword evidence="10" id="KW-0812">Transmembrane</keyword>
<keyword evidence="3" id="KW-0158">Chromosome</keyword>
<evidence type="ECO:0000256" key="1">
    <source>
        <dbReference type="ARBA" id="ARBA00004286"/>
    </source>
</evidence>
<dbReference type="GO" id="GO:0006325">
    <property type="term" value="P:chromatin organization"/>
    <property type="evidence" value="ECO:0007669"/>
    <property type="project" value="UniProtKB-KW"/>
</dbReference>
<keyword evidence="6" id="KW-0227">DNA damage</keyword>
<gene>
    <name evidence="11" type="ORF">I5677_02085</name>
</gene>
<evidence type="ECO:0000256" key="7">
    <source>
        <dbReference type="ARBA" id="ARBA00022853"/>
    </source>
</evidence>
<keyword evidence="12" id="KW-1185">Reference proteome</keyword>
<dbReference type="PANTHER" id="PTHR45617">
    <property type="entry name" value="LEUCINE RICH REPEAT FAMILY PROTEIN"/>
    <property type="match status" value="1"/>
</dbReference>
<dbReference type="GO" id="GO:0005694">
    <property type="term" value="C:chromosome"/>
    <property type="evidence" value="ECO:0007669"/>
    <property type="project" value="UniProtKB-SubCell"/>
</dbReference>
<organism evidence="11 12">
    <name type="scientific">Mobilitalea sibirica</name>
    <dbReference type="NCBI Taxonomy" id="1462919"/>
    <lineage>
        <taxon>Bacteria</taxon>
        <taxon>Bacillati</taxon>
        <taxon>Bacillota</taxon>
        <taxon>Clostridia</taxon>
        <taxon>Lachnospirales</taxon>
        <taxon>Lachnospiraceae</taxon>
        <taxon>Mobilitalea</taxon>
    </lineage>
</organism>
<keyword evidence="10" id="KW-1133">Transmembrane helix</keyword>
<comment type="similarity">
    <text evidence="2">Belongs to the Tonsoku family.</text>
</comment>
<evidence type="ECO:0000256" key="8">
    <source>
        <dbReference type="ARBA" id="ARBA00023204"/>
    </source>
</evidence>
<evidence type="ECO:0000256" key="9">
    <source>
        <dbReference type="PROSITE-ProRule" id="PRU00339"/>
    </source>
</evidence>
<evidence type="ECO:0000313" key="11">
    <source>
        <dbReference type="EMBL" id="MBH1939681.1"/>
    </source>
</evidence>
<evidence type="ECO:0000256" key="4">
    <source>
        <dbReference type="ARBA" id="ARBA00022614"/>
    </source>
</evidence>
<evidence type="ECO:0000256" key="6">
    <source>
        <dbReference type="ARBA" id="ARBA00022763"/>
    </source>
</evidence>
<name>A0A8J7KRV8_9FIRM</name>
<dbReference type="InterPro" id="IPR032675">
    <property type="entry name" value="LRR_dom_sf"/>
</dbReference>
<keyword evidence="9" id="KW-0802">TPR repeat</keyword>
<evidence type="ECO:0000313" key="12">
    <source>
        <dbReference type="Proteomes" id="UP000623269"/>
    </source>
</evidence>
<dbReference type="Gene3D" id="1.25.40.10">
    <property type="entry name" value="Tetratricopeptide repeat domain"/>
    <property type="match status" value="1"/>
</dbReference>
<dbReference type="PROSITE" id="PS50005">
    <property type="entry name" value="TPR"/>
    <property type="match status" value="1"/>
</dbReference>
<evidence type="ECO:0000256" key="3">
    <source>
        <dbReference type="ARBA" id="ARBA00022454"/>
    </source>
</evidence>
<dbReference type="GO" id="GO:0006281">
    <property type="term" value="P:DNA repair"/>
    <property type="evidence" value="ECO:0007669"/>
    <property type="project" value="UniProtKB-KW"/>
</dbReference>
<feature type="repeat" description="TPR" evidence="9">
    <location>
        <begin position="42"/>
        <end position="75"/>
    </location>
</feature>
<sequence>MGNQKERKKLRLRHKSIITGLALVLLIGVLGFLLLYSKDDKIAGYKQRGNEYLLKGDYEKAVGEFGKVVELNPEDIVSCFQLAEAYSGMEDYSTAIKYLTMALAKAEELTTAKEMLKEGNTIEQEQYSDIEVLVALYRKLAEYYEMSGNQKQRVEVLKLGFERTGSTVLVELLKEYYPDEVTADRIEGEYIVDDALEISLAGKGTIYYTLDGLDPTKKSKEYRGKIKLLPGTHNIKAVVWNEFDLSSNINTFTFIVKEKDDNISEEANHTKNDRSGSTKTYSSELDEGGNIIWADPKVEAVVRNAIGKKVGKISETEAKSYKGSLDLSDQDIHNLEDLIWFENLSVLSCRGNDLADAAFINDLKLDRVIAVYHNTDEVKAADNTQVLKELNHLGINLSGFSVGEMSIVQMLDFIGTIERTTKKLTNLEYLDLSNNELNDISILGEFDNVPNVKYLILKNNNLENINVLAEFKNLVYVDLTDNNIKDYSPVEHVVSVVGKK</sequence>
<keyword evidence="4" id="KW-0433">Leucine-rich repeat</keyword>
<feature type="transmembrane region" description="Helical" evidence="10">
    <location>
        <begin position="16"/>
        <end position="36"/>
    </location>
</feature>
<comment type="subcellular location">
    <subcellularLocation>
        <location evidence="1">Chromosome</location>
    </subcellularLocation>
</comment>
<evidence type="ECO:0000256" key="2">
    <source>
        <dbReference type="ARBA" id="ARBA00010999"/>
    </source>
</evidence>